<feature type="transmembrane region" description="Helical" evidence="1">
    <location>
        <begin position="136"/>
        <end position="153"/>
    </location>
</feature>
<feature type="transmembrane region" description="Helical" evidence="1">
    <location>
        <begin position="68"/>
        <end position="89"/>
    </location>
</feature>
<evidence type="ECO:0000256" key="1">
    <source>
        <dbReference type="SAM" id="Phobius"/>
    </source>
</evidence>
<organism evidence="2 3">
    <name type="scientific">Rheinheimera marina</name>
    <dbReference type="NCBI Taxonomy" id="1774958"/>
    <lineage>
        <taxon>Bacteria</taxon>
        <taxon>Pseudomonadati</taxon>
        <taxon>Pseudomonadota</taxon>
        <taxon>Gammaproteobacteria</taxon>
        <taxon>Chromatiales</taxon>
        <taxon>Chromatiaceae</taxon>
        <taxon>Rheinheimera</taxon>
    </lineage>
</organism>
<feature type="transmembrane region" description="Helical" evidence="1">
    <location>
        <begin position="95"/>
        <end position="124"/>
    </location>
</feature>
<gene>
    <name evidence="2" type="ORF">ACFO3I_13400</name>
</gene>
<evidence type="ECO:0000313" key="3">
    <source>
        <dbReference type="Proteomes" id="UP001595962"/>
    </source>
</evidence>
<dbReference type="EMBL" id="JBHSGB010000012">
    <property type="protein sequence ID" value="MFC4656005.1"/>
    <property type="molecule type" value="Genomic_DNA"/>
</dbReference>
<name>A0ABV9JP75_9GAMM</name>
<dbReference type="RefSeq" id="WP_377334673.1">
    <property type="nucleotide sequence ID" value="NZ_JBHSGB010000012.1"/>
</dbReference>
<feature type="transmembrane region" description="Helical" evidence="1">
    <location>
        <begin position="35"/>
        <end position="56"/>
    </location>
</feature>
<keyword evidence="1" id="KW-0472">Membrane</keyword>
<keyword evidence="1" id="KW-0812">Transmembrane</keyword>
<keyword evidence="3" id="KW-1185">Reference proteome</keyword>
<proteinExistence type="predicted"/>
<sequence>MMILAFAGELCLITALFFAIYSLKRHPALSKPAVLTLGLVLGFIAVTASMGASRYLGDTAIIGWHDWASYWSKTVAMPLYLCTLLWLWSNGPRPLTVAFAALGTSPVLGAPALLTDLALVLTLLRLIQCCAPKSQLIAALIALGLVPLCALLPEPDLAMGLFHLALALHFVLIGCFIQQQKAA</sequence>
<comment type="caution">
    <text evidence="2">The sequence shown here is derived from an EMBL/GenBank/DDBJ whole genome shotgun (WGS) entry which is preliminary data.</text>
</comment>
<feature type="transmembrane region" description="Helical" evidence="1">
    <location>
        <begin position="159"/>
        <end position="177"/>
    </location>
</feature>
<protein>
    <submittedName>
        <fullName evidence="2">Uncharacterized protein</fullName>
    </submittedName>
</protein>
<accession>A0ABV9JP75</accession>
<evidence type="ECO:0000313" key="2">
    <source>
        <dbReference type="EMBL" id="MFC4656005.1"/>
    </source>
</evidence>
<keyword evidence="1" id="KW-1133">Transmembrane helix</keyword>
<dbReference type="Proteomes" id="UP001595962">
    <property type="component" value="Unassembled WGS sequence"/>
</dbReference>
<reference evidence="3" key="1">
    <citation type="journal article" date="2019" name="Int. J. Syst. Evol. Microbiol.">
        <title>The Global Catalogue of Microorganisms (GCM) 10K type strain sequencing project: providing services to taxonomists for standard genome sequencing and annotation.</title>
        <authorList>
            <consortium name="The Broad Institute Genomics Platform"/>
            <consortium name="The Broad Institute Genome Sequencing Center for Infectious Disease"/>
            <person name="Wu L."/>
            <person name="Ma J."/>
        </authorList>
    </citation>
    <scope>NUCLEOTIDE SEQUENCE [LARGE SCALE GENOMIC DNA]</scope>
    <source>
        <strain evidence="3">DT28</strain>
    </source>
</reference>